<dbReference type="SUPFAM" id="SSF103473">
    <property type="entry name" value="MFS general substrate transporter"/>
    <property type="match status" value="1"/>
</dbReference>
<proteinExistence type="predicted"/>
<dbReference type="InterPro" id="IPR020846">
    <property type="entry name" value="MFS_dom"/>
</dbReference>
<dbReference type="Proteomes" id="UP000617402">
    <property type="component" value="Unassembled WGS sequence"/>
</dbReference>
<evidence type="ECO:0000313" key="10">
    <source>
        <dbReference type="Proteomes" id="UP000617402"/>
    </source>
</evidence>
<feature type="transmembrane region" description="Helical" evidence="7">
    <location>
        <begin position="322"/>
        <end position="348"/>
    </location>
</feature>
<evidence type="ECO:0000256" key="6">
    <source>
        <dbReference type="SAM" id="MobiDB-lite"/>
    </source>
</evidence>
<dbReference type="RefSeq" id="WP_188038113.1">
    <property type="nucleotide sequence ID" value="NZ_JACVHF010000001.1"/>
</dbReference>
<reference evidence="9 10" key="1">
    <citation type="submission" date="2020-07" db="EMBL/GenBank/DDBJ databases">
        <title>Draft whole-genome sequence of Heliobacterium chlorum DSM 3682, type strain.</title>
        <authorList>
            <person name="Kyndt J.A."/>
            <person name="Meyer T.E."/>
            <person name="Imhoff J.F."/>
        </authorList>
    </citation>
    <scope>NUCLEOTIDE SEQUENCE [LARGE SCALE GENOMIC DNA]</scope>
    <source>
        <strain evidence="9 10">DSM 3682</strain>
    </source>
</reference>
<dbReference type="CDD" id="cd06174">
    <property type="entry name" value="MFS"/>
    <property type="match status" value="1"/>
</dbReference>
<dbReference type="PANTHER" id="PTHR23526:SF1">
    <property type="entry name" value="MAJOR FACILITATOR SUPERFAMILY MFS_1"/>
    <property type="match status" value="1"/>
</dbReference>
<accession>A0ABR7SWS3</accession>
<dbReference type="Pfam" id="PF07690">
    <property type="entry name" value="MFS_1"/>
    <property type="match status" value="1"/>
</dbReference>
<evidence type="ECO:0000256" key="3">
    <source>
        <dbReference type="ARBA" id="ARBA00022692"/>
    </source>
</evidence>
<gene>
    <name evidence="9" type="ORF">H1S01_00115</name>
</gene>
<feature type="region of interest" description="Disordered" evidence="6">
    <location>
        <begin position="426"/>
        <end position="476"/>
    </location>
</feature>
<feature type="compositionally biased region" description="Basic and acidic residues" evidence="6">
    <location>
        <begin position="432"/>
        <end position="462"/>
    </location>
</feature>
<dbReference type="Gene3D" id="1.20.1250.20">
    <property type="entry name" value="MFS general substrate transporter like domains"/>
    <property type="match status" value="2"/>
</dbReference>
<evidence type="ECO:0000256" key="2">
    <source>
        <dbReference type="ARBA" id="ARBA00022448"/>
    </source>
</evidence>
<protein>
    <submittedName>
        <fullName evidence="9">MFS transporter</fullName>
    </submittedName>
</protein>
<evidence type="ECO:0000256" key="4">
    <source>
        <dbReference type="ARBA" id="ARBA00022989"/>
    </source>
</evidence>
<evidence type="ECO:0000256" key="5">
    <source>
        <dbReference type="ARBA" id="ARBA00023136"/>
    </source>
</evidence>
<feature type="transmembrane region" description="Helical" evidence="7">
    <location>
        <begin position="268"/>
        <end position="289"/>
    </location>
</feature>
<keyword evidence="2" id="KW-0813">Transport</keyword>
<feature type="transmembrane region" description="Helical" evidence="7">
    <location>
        <begin position="237"/>
        <end position="256"/>
    </location>
</feature>
<comment type="caution">
    <text evidence="9">The sequence shown here is derived from an EMBL/GenBank/DDBJ whole genome shotgun (WGS) entry which is preliminary data.</text>
</comment>
<feature type="domain" description="Major facilitator superfamily (MFS) profile" evidence="8">
    <location>
        <begin position="232"/>
        <end position="476"/>
    </location>
</feature>
<dbReference type="EMBL" id="JACVHF010000001">
    <property type="protein sequence ID" value="MBC9782911.1"/>
    <property type="molecule type" value="Genomic_DNA"/>
</dbReference>
<keyword evidence="10" id="KW-1185">Reference proteome</keyword>
<evidence type="ECO:0000256" key="7">
    <source>
        <dbReference type="SAM" id="Phobius"/>
    </source>
</evidence>
<evidence type="ECO:0000256" key="1">
    <source>
        <dbReference type="ARBA" id="ARBA00004651"/>
    </source>
</evidence>
<evidence type="ECO:0000313" key="9">
    <source>
        <dbReference type="EMBL" id="MBC9782911.1"/>
    </source>
</evidence>
<keyword evidence="3 7" id="KW-0812">Transmembrane</keyword>
<feature type="transmembrane region" description="Helical" evidence="7">
    <location>
        <begin position="12"/>
        <end position="39"/>
    </location>
</feature>
<comment type="subcellular location">
    <subcellularLocation>
        <location evidence="1">Cell membrane</location>
        <topology evidence="1">Multi-pass membrane protein</topology>
    </subcellularLocation>
</comment>
<feature type="transmembrane region" description="Helical" evidence="7">
    <location>
        <begin position="388"/>
        <end position="406"/>
    </location>
</feature>
<evidence type="ECO:0000259" key="8">
    <source>
        <dbReference type="PROSITE" id="PS50850"/>
    </source>
</evidence>
<dbReference type="PANTHER" id="PTHR23526">
    <property type="entry name" value="INTEGRAL MEMBRANE TRANSPORT PROTEIN-RELATED"/>
    <property type="match status" value="1"/>
</dbReference>
<feature type="transmembrane region" description="Helical" evidence="7">
    <location>
        <begin position="86"/>
        <end position="103"/>
    </location>
</feature>
<feature type="transmembrane region" description="Helical" evidence="7">
    <location>
        <begin position="298"/>
        <end position="316"/>
    </location>
</feature>
<keyword evidence="5 7" id="KW-0472">Membrane</keyword>
<feature type="transmembrane region" description="Helical" evidence="7">
    <location>
        <begin position="51"/>
        <end position="74"/>
    </location>
</feature>
<organism evidence="9 10">
    <name type="scientific">Heliobacterium chlorum</name>
    <dbReference type="NCBI Taxonomy" id="2698"/>
    <lineage>
        <taxon>Bacteria</taxon>
        <taxon>Bacillati</taxon>
        <taxon>Bacillota</taxon>
        <taxon>Clostridia</taxon>
        <taxon>Eubacteriales</taxon>
        <taxon>Heliobacteriaceae</taxon>
        <taxon>Heliobacterium</taxon>
    </lineage>
</organism>
<keyword evidence="4 7" id="KW-1133">Transmembrane helix</keyword>
<dbReference type="PROSITE" id="PS50850">
    <property type="entry name" value="MFS"/>
    <property type="match status" value="1"/>
</dbReference>
<feature type="transmembrane region" description="Helical" evidence="7">
    <location>
        <begin position="360"/>
        <end position="382"/>
    </location>
</feature>
<sequence length="476" mass="52493">MEWRDAVDRRNFYFMTANGALYFTALAFIDTTIIVPLFLNNLTHSPLLVGLAATVRSIGFFLPQILLAGWVTGAEHLNRFIFRTHLFTRTQLLLPVLSIWFGWPASVTATLFLVSFTIFAFGEGVGQVPWMDIFGRTIDESHRGKMMGIMQSLGGLGAFGGTLLVQRILGSPRWEFPTDFSLLFSLAVTFLVASAFAIRFTKDPVKQNRKDRDLSVGHVISHIPQYLQEHRLFTRMLIVQVLTGFNVLGFPFYILFVQQAGVLPRGAAAILLTIQVLGQVSGGLLLGYLSDRVGNRKTIIVTTVINLLVPLVILFSQRLAGMAAFIGTGFGFLGVGMVLGGWLGFVNYLMETTPAAKRPIYVSLSNLFAAPVGLLPIAAGAFLKLIPMTWIFWAIAAIEILAVLMASRLPDPRRLEANEANIVQPRLAPAFRPDDRQRQEVTHDSEDKGETKDGGVEDERNSRRSSCNEDGASGKS</sequence>
<dbReference type="InterPro" id="IPR036259">
    <property type="entry name" value="MFS_trans_sf"/>
</dbReference>
<feature type="transmembrane region" description="Helical" evidence="7">
    <location>
        <begin position="181"/>
        <end position="200"/>
    </location>
</feature>
<dbReference type="InterPro" id="IPR052528">
    <property type="entry name" value="Sugar_transport-like"/>
</dbReference>
<dbReference type="InterPro" id="IPR011701">
    <property type="entry name" value="MFS"/>
</dbReference>
<name>A0ABR7SWS3_HELCL</name>